<keyword evidence="3" id="KW-1185">Reference proteome</keyword>
<name>A0ABR6MWT3_9DEIO</name>
<proteinExistence type="predicted"/>
<dbReference type="Proteomes" id="UP000536909">
    <property type="component" value="Unassembled WGS sequence"/>
</dbReference>
<gene>
    <name evidence="2" type="ORF">HNQ10_003240</name>
</gene>
<reference evidence="2 3" key="1">
    <citation type="submission" date="2020-08" db="EMBL/GenBank/DDBJ databases">
        <title>Genomic Encyclopedia of Type Strains, Phase IV (KMG-IV): sequencing the most valuable type-strain genomes for metagenomic binning, comparative biology and taxonomic classification.</title>
        <authorList>
            <person name="Goeker M."/>
        </authorList>
    </citation>
    <scope>NUCLEOTIDE SEQUENCE [LARGE SCALE GENOMIC DNA]</scope>
    <source>
        <strain evidence="2 3">DSM 105434</strain>
    </source>
</reference>
<protein>
    <submittedName>
        <fullName evidence="2">Uncharacterized protein</fullName>
    </submittedName>
</protein>
<comment type="caution">
    <text evidence="2">The sequence shown here is derived from an EMBL/GenBank/DDBJ whole genome shotgun (WGS) entry which is preliminary data.</text>
</comment>
<keyword evidence="1" id="KW-0732">Signal</keyword>
<sequence>MKKLTLALALTLLFGYAVSKGALATFTKVLTASSGAAAPTPSRRGQGGR</sequence>
<accession>A0ABR6MWT3</accession>
<feature type="chain" id="PRO_5047444847" evidence="1">
    <location>
        <begin position="25"/>
        <end position="49"/>
    </location>
</feature>
<feature type="signal peptide" evidence="1">
    <location>
        <begin position="1"/>
        <end position="24"/>
    </location>
</feature>
<evidence type="ECO:0000256" key="1">
    <source>
        <dbReference type="SAM" id="SignalP"/>
    </source>
</evidence>
<organism evidence="2 3">
    <name type="scientific">Deinococcus metallilatus</name>
    <dbReference type="NCBI Taxonomy" id="1211322"/>
    <lineage>
        <taxon>Bacteria</taxon>
        <taxon>Thermotogati</taxon>
        <taxon>Deinococcota</taxon>
        <taxon>Deinococci</taxon>
        <taxon>Deinococcales</taxon>
        <taxon>Deinococcaceae</taxon>
        <taxon>Deinococcus</taxon>
    </lineage>
</organism>
<evidence type="ECO:0000313" key="2">
    <source>
        <dbReference type="EMBL" id="MBB5296393.1"/>
    </source>
</evidence>
<evidence type="ECO:0000313" key="3">
    <source>
        <dbReference type="Proteomes" id="UP000536909"/>
    </source>
</evidence>
<dbReference type="RefSeq" id="WP_164973564.1">
    <property type="nucleotide sequence ID" value="NZ_BSUI01000009.1"/>
</dbReference>
<dbReference type="EMBL" id="JACHFV010000011">
    <property type="protein sequence ID" value="MBB5296393.1"/>
    <property type="molecule type" value="Genomic_DNA"/>
</dbReference>